<feature type="compositionally biased region" description="Polar residues" evidence="1">
    <location>
        <begin position="31"/>
        <end position="43"/>
    </location>
</feature>
<evidence type="ECO:0000313" key="5">
    <source>
        <dbReference type="Proteomes" id="UP001209746"/>
    </source>
</evidence>
<sequence>MATNAFPGNSAHPTKDTPSYPKRDGRKTAQDDSSTGAGNSLDASQGEPPNHGLPTHGSARFLLWIGQRRDREDGFDPDLSDLPELFEQWQGDTSEQTMLVGWSE</sequence>
<dbReference type="EMBL" id="JAOPKC010000010">
    <property type="protein sequence ID" value="MCU4718380.1"/>
    <property type="molecule type" value="Genomic_DNA"/>
</dbReference>
<dbReference type="EMBL" id="JAOPKD010000003">
    <property type="protein sequence ID" value="MCU4726507.1"/>
    <property type="molecule type" value="Genomic_DNA"/>
</dbReference>
<reference evidence="3" key="1">
    <citation type="submission" date="2023-02" db="EMBL/GenBank/DDBJ databases">
        <title>Enrichment on poylsaccharides allowed isolation of novel metabolic and taxonomic groups of Haloarchaea.</title>
        <authorList>
            <person name="Sorokin D.Y."/>
            <person name="Elcheninov A.G."/>
            <person name="Khizhniak T.V."/>
            <person name="Kolganova T.V."/>
            <person name="Kublanov I.V."/>
        </authorList>
    </citation>
    <scope>NUCLEOTIDE SEQUENCE</scope>
    <source>
        <strain evidence="2 4">HArc-curdl5-1</strain>
        <strain evidence="3">HArc-curdl7</strain>
    </source>
</reference>
<dbReference type="AlphaFoldDB" id="A0AAE3IAH9"/>
<name>A0AAE3IAH9_9EURY</name>
<evidence type="ECO:0000256" key="1">
    <source>
        <dbReference type="SAM" id="MobiDB-lite"/>
    </source>
</evidence>
<comment type="caution">
    <text evidence="3">The sequence shown here is derived from an EMBL/GenBank/DDBJ whole genome shotgun (WGS) entry which is preliminary data.</text>
</comment>
<dbReference type="Proteomes" id="UP001208186">
    <property type="component" value="Unassembled WGS sequence"/>
</dbReference>
<keyword evidence="4" id="KW-1185">Reference proteome</keyword>
<gene>
    <name evidence="3" type="ORF">OB914_05950</name>
    <name evidence="2" type="ORF">OB916_09940</name>
</gene>
<feature type="compositionally biased region" description="Basic and acidic residues" evidence="1">
    <location>
        <begin position="21"/>
        <end position="30"/>
    </location>
</feature>
<protein>
    <submittedName>
        <fullName evidence="3">Uncharacterized protein</fullName>
    </submittedName>
</protein>
<dbReference type="Proteomes" id="UP001209746">
    <property type="component" value="Unassembled WGS sequence"/>
</dbReference>
<feature type="region of interest" description="Disordered" evidence="1">
    <location>
        <begin position="1"/>
        <end position="57"/>
    </location>
</feature>
<evidence type="ECO:0000313" key="2">
    <source>
        <dbReference type="EMBL" id="MCU4718380.1"/>
    </source>
</evidence>
<organism evidence="3 5">
    <name type="scientific">Halapricum hydrolyticum</name>
    <dbReference type="NCBI Taxonomy" id="2979991"/>
    <lineage>
        <taxon>Archaea</taxon>
        <taxon>Methanobacteriati</taxon>
        <taxon>Methanobacteriota</taxon>
        <taxon>Stenosarchaea group</taxon>
        <taxon>Halobacteria</taxon>
        <taxon>Halobacteriales</taxon>
        <taxon>Haloarculaceae</taxon>
        <taxon>Halapricum</taxon>
    </lineage>
</organism>
<evidence type="ECO:0000313" key="4">
    <source>
        <dbReference type="Proteomes" id="UP001208186"/>
    </source>
</evidence>
<dbReference type="RefSeq" id="WP_315909134.1">
    <property type="nucleotide sequence ID" value="NZ_JAOPKC010000010.1"/>
</dbReference>
<accession>A0AAE3IAH9</accession>
<proteinExistence type="predicted"/>
<evidence type="ECO:0000313" key="3">
    <source>
        <dbReference type="EMBL" id="MCU4726507.1"/>
    </source>
</evidence>